<dbReference type="AlphaFoldDB" id="A0A4D7C633"/>
<keyword evidence="2" id="KW-1185">Reference proteome</keyword>
<dbReference type="EMBL" id="CP039704">
    <property type="protein sequence ID" value="QCI79210.1"/>
    <property type="molecule type" value="Genomic_DNA"/>
</dbReference>
<name>A0A4D7C633_9SPHN</name>
<evidence type="ECO:0000313" key="2">
    <source>
        <dbReference type="Proteomes" id="UP000298714"/>
    </source>
</evidence>
<evidence type="ECO:0000313" key="1">
    <source>
        <dbReference type="EMBL" id="QCI79210.1"/>
    </source>
</evidence>
<accession>A0A4D7C633</accession>
<reference evidence="2" key="1">
    <citation type="submission" date="2019-04" db="EMBL/GenBank/DDBJ databases">
        <title>Complete genome sequence of Sphingomonas sp. W1-2-3.</title>
        <authorList>
            <person name="Im W.T."/>
        </authorList>
    </citation>
    <scope>NUCLEOTIDE SEQUENCE [LARGE SCALE GENOMIC DNA]</scope>
    <source>
        <strain evidence="2">W1-2-3</strain>
    </source>
</reference>
<dbReference type="KEGG" id="hgn:E6W36_05510"/>
<dbReference type="Proteomes" id="UP000298714">
    <property type="component" value="Chromosome"/>
</dbReference>
<gene>
    <name evidence="1" type="ORF">E6W36_05510</name>
</gene>
<protein>
    <submittedName>
        <fullName evidence="1">Uncharacterized protein</fullName>
    </submittedName>
</protein>
<organism evidence="1 2">
    <name type="scientific">Hankyongella ginsenosidimutans</name>
    <dbReference type="NCBI Taxonomy" id="1763828"/>
    <lineage>
        <taxon>Bacteria</taxon>
        <taxon>Pseudomonadati</taxon>
        <taxon>Pseudomonadota</taxon>
        <taxon>Alphaproteobacteria</taxon>
        <taxon>Sphingomonadales</taxon>
        <taxon>Sphingomonadaceae</taxon>
        <taxon>Hankyongella</taxon>
    </lineage>
</organism>
<proteinExistence type="predicted"/>
<sequence length="67" mass="7006">MKTGLAQTADALAKGITARADATLAWRDDAGALRLHSLHLGTWQPWMRATCGSPCRPCGSTAAPRSG</sequence>
<dbReference type="RefSeq" id="WP_222874036.1">
    <property type="nucleotide sequence ID" value="NZ_CP039704.1"/>
</dbReference>